<name>A0ACB8T2S2_9AGAM</name>
<dbReference type="Proteomes" id="UP000814140">
    <property type="component" value="Unassembled WGS sequence"/>
</dbReference>
<protein>
    <submittedName>
        <fullName evidence="1">Uncharacterized protein</fullName>
    </submittedName>
</protein>
<sequence>MSIRDERPHWNESEIPSTSTYPPSIAVTPQGQTAAIVQNIGSNVIAPGATSTAVAPGLNVAPGKVSAVAVQAGSNAQVGLGGFSPAAMPNSTSTGHVPVNTGEAEVLTTQHVASLAINPILLDSSATVSGVGSNVGEVEEGAIAAPAITAAHVAVLAELGKEHHLLRVLGVLHESLVPHNRYISDAGGPVAAGVLSDPPLLPLPILPPILDWPEWTDIRLPPPGKRLALGAQHPLIQQVVRGSFTHVYASILFENSFPDAAPRAQAIRKAYLKSAQHRPGCEPIYRRMTQDIDYIRQLAVLCQARERISLFRAAYKDCALGGIIGMYSLPLVPGPALQSAVEHEMRDYTYIFPRTASGMRINHRPYRHPFGIAIIHQLVFGGGPDSLASVHEDMFPTYMDPATGLERKKLPPVMVALVYAAIYAALYAHRTGERKDFDFSANTYIDVYNGHLLTLEHIKTSRPSAYDNMMAELYTSAQGAAAMFVNIPTTMAVPAELDIAGMDG</sequence>
<reference evidence="1" key="1">
    <citation type="submission" date="2021-03" db="EMBL/GenBank/DDBJ databases">
        <authorList>
            <consortium name="DOE Joint Genome Institute"/>
            <person name="Ahrendt S."/>
            <person name="Looney B.P."/>
            <person name="Miyauchi S."/>
            <person name="Morin E."/>
            <person name="Drula E."/>
            <person name="Courty P.E."/>
            <person name="Chicoki N."/>
            <person name="Fauchery L."/>
            <person name="Kohler A."/>
            <person name="Kuo A."/>
            <person name="Labutti K."/>
            <person name="Pangilinan J."/>
            <person name="Lipzen A."/>
            <person name="Riley R."/>
            <person name="Andreopoulos W."/>
            <person name="He G."/>
            <person name="Johnson J."/>
            <person name="Barry K.W."/>
            <person name="Grigoriev I.V."/>
            <person name="Nagy L."/>
            <person name="Hibbett D."/>
            <person name="Henrissat B."/>
            <person name="Matheny P.B."/>
            <person name="Labbe J."/>
            <person name="Martin F."/>
        </authorList>
    </citation>
    <scope>NUCLEOTIDE SEQUENCE</scope>
    <source>
        <strain evidence="1">HHB10654</strain>
    </source>
</reference>
<gene>
    <name evidence="1" type="ORF">BV25DRAFT_1838212</name>
</gene>
<accession>A0ACB8T2S2</accession>
<comment type="caution">
    <text evidence="1">The sequence shown here is derived from an EMBL/GenBank/DDBJ whole genome shotgun (WGS) entry which is preliminary data.</text>
</comment>
<proteinExistence type="predicted"/>
<reference evidence="1" key="2">
    <citation type="journal article" date="2022" name="New Phytol.">
        <title>Evolutionary transition to the ectomycorrhizal habit in the genomes of a hyperdiverse lineage of mushroom-forming fungi.</title>
        <authorList>
            <person name="Looney B."/>
            <person name="Miyauchi S."/>
            <person name="Morin E."/>
            <person name="Drula E."/>
            <person name="Courty P.E."/>
            <person name="Kohler A."/>
            <person name="Kuo A."/>
            <person name="LaButti K."/>
            <person name="Pangilinan J."/>
            <person name="Lipzen A."/>
            <person name="Riley R."/>
            <person name="Andreopoulos W."/>
            <person name="He G."/>
            <person name="Johnson J."/>
            <person name="Nolan M."/>
            <person name="Tritt A."/>
            <person name="Barry K.W."/>
            <person name="Grigoriev I.V."/>
            <person name="Nagy L.G."/>
            <person name="Hibbett D."/>
            <person name="Henrissat B."/>
            <person name="Matheny P.B."/>
            <person name="Labbe J."/>
            <person name="Martin F.M."/>
        </authorList>
    </citation>
    <scope>NUCLEOTIDE SEQUENCE</scope>
    <source>
        <strain evidence="1">HHB10654</strain>
    </source>
</reference>
<evidence type="ECO:0000313" key="2">
    <source>
        <dbReference type="Proteomes" id="UP000814140"/>
    </source>
</evidence>
<evidence type="ECO:0000313" key="1">
    <source>
        <dbReference type="EMBL" id="KAI0062767.1"/>
    </source>
</evidence>
<organism evidence="1 2">
    <name type="scientific">Artomyces pyxidatus</name>
    <dbReference type="NCBI Taxonomy" id="48021"/>
    <lineage>
        <taxon>Eukaryota</taxon>
        <taxon>Fungi</taxon>
        <taxon>Dikarya</taxon>
        <taxon>Basidiomycota</taxon>
        <taxon>Agaricomycotina</taxon>
        <taxon>Agaricomycetes</taxon>
        <taxon>Russulales</taxon>
        <taxon>Auriscalpiaceae</taxon>
        <taxon>Artomyces</taxon>
    </lineage>
</organism>
<keyword evidence="2" id="KW-1185">Reference proteome</keyword>
<dbReference type="EMBL" id="MU277206">
    <property type="protein sequence ID" value="KAI0062767.1"/>
    <property type="molecule type" value="Genomic_DNA"/>
</dbReference>